<evidence type="ECO:0000313" key="2">
    <source>
        <dbReference type="Proteomes" id="UP000799118"/>
    </source>
</evidence>
<protein>
    <recommendedName>
        <fullName evidence="3">F-box domain-containing protein</fullName>
    </recommendedName>
</protein>
<keyword evidence="2" id="KW-1185">Reference proteome</keyword>
<dbReference type="Proteomes" id="UP000799118">
    <property type="component" value="Unassembled WGS sequence"/>
</dbReference>
<gene>
    <name evidence="1" type="ORF">BT96DRAFT_1024082</name>
</gene>
<organism evidence="1 2">
    <name type="scientific">Gymnopus androsaceus JB14</name>
    <dbReference type="NCBI Taxonomy" id="1447944"/>
    <lineage>
        <taxon>Eukaryota</taxon>
        <taxon>Fungi</taxon>
        <taxon>Dikarya</taxon>
        <taxon>Basidiomycota</taxon>
        <taxon>Agaricomycotina</taxon>
        <taxon>Agaricomycetes</taxon>
        <taxon>Agaricomycetidae</taxon>
        <taxon>Agaricales</taxon>
        <taxon>Marasmiineae</taxon>
        <taxon>Omphalotaceae</taxon>
        <taxon>Gymnopus</taxon>
    </lineage>
</organism>
<evidence type="ECO:0008006" key="3">
    <source>
        <dbReference type="Google" id="ProtNLM"/>
    </source>
</evidence>
<dbReference type="AlphaFoldDB" id="A0A6A4H114"/>
<accession>A0A6A4H114</accession>
<dbReference type="OrthoDB" id="2844974at2759"/>
<proteinExistence type="predicted"/>
<evidence type="ECO:0000313" key="1">
    <source>
        <dbReference type="EMBL" id="KAE9391403.1"/>
    </source>
</evidence>
<dbReference type="SUPFAM" id="SSF52047">
    <property type="entry name" value="RNI-like"/>
    <property type="match status" value="1"/>
</dbReference>
<sequence length="562" mass="63510">MPDSNASKAEAACPSCGIDLAISRKQHSGLELGTIPDIQKLLNSNDEPPPSVQDELLSRRTKRELRIAEITSIVGTLESTPAELKEEQRALEQEQEISKVILHPIRRVPSDVWLYIFDMNTRLDLWRVDRSSNVCFESWTLSHVCSQWRQAVLSSSRLWAPVQLSLDYGIAFLSIIGPPGSRSLHKGKDGNRALESSIFFLNQQLQRSRDYPLTLSLRIPSNFHFRDLSRALLLNITAHSQRWREVSITHTVKNARDFDALSQIRGALSSLRTLHLHYDSYLESGRTIDTFQYAPQLQELRLRCRTSFVDDFLFPWSQILHLHYTMHDCQMALALLAKMPNLVSCKLSILSFIAELHLQNGLLPLGSLTTLILDNWNSTCKGLHQLLEHISAPFLDNLHIRSRRTDLSDVNEVLVDPLSHFFQRSNCTLRSCSLILNWKSVLVVSILRILPSSLTKLRLYLSSPQTKTHSDYSGTIVLEALHHYPVDSPAILPLLQDLDIHSSQITSDVLDVIESRQQQSPSSGIAPLKRVILVGCSDATSLSADPRSIALQENGIDLRFFD</sequence>
<dbReference type="EMBL" id="ML769625">
    <property type="protein sequence ID" value="KAE9391403.1"/>
    <property type="molecule type" value="Genomic_DNA"/>
</dbReference>
<name>A0A6A4H114_9AGAR</name>
<reference evidence="1" key="1">
    <citation type="journal article" date="2019" name="Environ. Microbiol.">
        <title>Fungal ecological strategies reflected in gene transcription - a case study of two litter decomposers.</title>
        <authorList>
            <person name="Barbi F."/>
            <person name="Kohler A."/>
            <person name="Barry K."/>
            <person name="Baskaran P."/>
            <person name="Daum C."/>
            <person name="Fauchery L."/>
            <person name="Ihrmark K."/>
            <person name="Kuo A."/>
            <person name="LaButti K."/>
            <person name="Lipzen A."/>
            <person name="Morin E."/>
            <person name="Grigoriev I.V."/>
            <person name="Henrissat B."/>
            <person name="Lindahl B."/>
            <person name="Martin F."/>
        </authorList>
    </citation>
    <scope>NUCLEOTIDE SEQUENCE</scope>
    <source>
        <strain evidence="1">JB14</strain>
    </source>
</reference>